<dbReference type="EMBL" id="UOFQ01000151">
    <property type="protein sequence ID" value="VAW89730.1"/>
    <property type="molecule type" value="Genomic_DNA"/>
</dbReference>
<proteinExistence type="predicted"/>
<evidence type="ECO:0000313" key="2">
    <source>
        <dbReference type="EMBL" id="VAW89730.1"/>
    </source>
</evidence>
<protein>
    <submittedName>
        <fullName evidence="2">Hydrolase, alpha/beta fold family</fullName>
    </submittedName>
</protein>
<dbReference type="PANTHER" id="PTHR42886">
    <property type="entry name" value="RE40534P-RELATED"/>
    <property type="match status" value="1"/>
</dbReference>
<reference evidence="2" key="1">
    <citation type="submission" date="2018-06" db="EMBL/GenBank/DDBJ databases">
        <authorList>
            <person name="Zhirakovskaya E."/>
        </authorList>
    </citation>
    <scope>NUCLEOTIDE SEQUENCE</scope>
</reference>
<dbReference type="PANTHER" id="PTHR42886:SF29">
    <property type="entry name" value="PUMMELIG, ISOFORM A"/>
    <property type="match status" value="1"/>
</dbReference>
<dbReference type="SUPFAM" id="SSF53474">
    <property type="entry name" value="alpha/beta-Hydrolases"/>
    <property type="match status" value="2"/>
</dbReference>
<gene>
    <name evidence="2" type="ORF">MNBD_GAMMA17-2075</name>
</gene>
<sequence length="607" mass="67716">MLNKHLDSLLDTEHDFESIVRTPLYFGPNDKRLIGWLHKTNVPLQYNIGVVICPPLGVEYVSTYRSMRYVADYFALAGIPAFRFDYHGTGDSSGSNDDGNQFDDWLWSIEQASNEIKRLTGCEKVGLMGLRMGGTLAALAAEKIEIDFLVLWAALESGRKFIREIRAIQMTGLCQVKDGEADLVEAGGMVYWPETVDAIQDVVLVQNRPKTPRILIVPRDDFKANTRLIDAWEEQGCNVEQIEYPGSADMLLVALDSVVPHNSIVEIVEWVHKGARELAKEHCDNTSSPRNSTIIPSIAQGEVKESFVNFGVNKDCFAILSEPVVLADTSLPIIVIVNSGANHRVGPSRLYVTIARELACLGFRSLRIDIPGLGDSIVYDRKQENKDYIEASSEVIHQAMKSFGVAYKENKYVVTGLCSGAYFSFHAALDLDDVNIVEGILINPLTFYWHEGMEFENSPTKNFGYWNWYKQAIKNPKSWKKLLRGGSNYAALFDTVLNRIKIVFSAKTGGLRRVVGGGQTPVEGDLNKDLMKIASSGRHLSFILAKSDPGYDVLMTSAGKTARKLMKDSKINIIMIEDADHTFSKYKPRCDVANAIVKHITARYLKV</sequence>
<dbReference type="InterPro" id="IPR022742">
    <property type="entry name" value="Hydrolase_4"/>
</dbReference>
<dbReference type="Pfam" id="PF12146">
    <property type="entry name" value="Hydrolase_4"/>
    <property type="match status" value="1"/>
</dbReference>
<evidence type="ECO:0000259" key="1">
    <source>
        <dbReference type="Pfam" id="PF12146"/>
    </source>
</evidence>
<organism evidence="2">
    <name type="scientific">hydrothermal vent metagenome</name>
    <dbReference type="NCBI Taxonomy" id="652676"/>
    <lineage>
        <taxon>unclassified sequences</taxon>
        <taxon>metagenomes</taxon>
        <taxon>ecological metagenomes</taxon>
    </lineage>
</organism>
<dbReference type="AlphaFoldDB" id="A0A3B0ZKU3"/>
<dbReference type="Gene3D" id="3.40.50.1820">
    <property type="entry name" value="alpha/beta hydrolase"/>
    <property type="match status" value="2"/>
</dbReference>
<dbReference type="InterPro" id="IPR029058">
    <property type="entry name" value="AB_hydrolase_fold"/>
</dbReference>
<name>A0A3B0ZKU3_9ZZZZ</name>
<feature type="domain" description="Serine aminopeptidase S33" evidence="1">
    <location>
        <begin position="63"/>
        <end position="155"/>
    </location>
</feature>
<accession>A0A3B0ZKU3</accession>
<dbReference type="GO" id="GO:0016787">
    <property type="term" value="F:hydrolase activity"/>
    <property type="evidence" value="ECO:0007669"/>
    <property type="project" value="UniProtKB-KW"/>
</dbReference>
<keyword evidence="2" id="KW-0378">Hydrolase</keyword>